<gene>
    <name evidence="1" type="ORF">A4D02_27590</name>
</gene>
<organism evidence="1 2">
    <name type="scientific">Niastella koreensis</name>
    <dbReference type="NCBI Taxonomy" id="354356"/>
    <lineage>
        <taxon>Bacteria</taxon>
        <taxon>Pseudomonadati</taxon>
        <taxon>Bacteroidota</taxon>
        <taxon>Chitinophagia</taxon>
        <taxon>Chitinophagales</taxon>
        <taxon>Chitinophagaceae</taxon>
        <taxon>Niastella</taxon>
    </lineage>
</organism>
<evidence type="ECO:0000313" key="2">
    <source>
        <dbReference type="Proteomes" id="UP000192277"/>
    </source>
</evidence>
<dbReference type="EMBL" id="LWBO01000007">
    <property type="protein sequence ID" value="OQP50195.1"/>
    <property type="molecule type" value="Genomic_DNA"/>
</dbReference>
<evidence type="ECO:0000313" key="1">
    <source>
        <dbReference type="EMBL" id="OQP50195.1"/>
    </source>
</evidence>
<name>A0ABX3NZQ2_9BACT</name>
<keyword evidence="2" id="KW-1185">Reference proteome</keyword>
<sequence length="113" mass="12578">MILKALDYTIARCCKCKAFLCCQTSIYLFDECPFAFAGNINGLAMGSGGNPNIRGCCFTVLHDSDGDWQFLSDDKHSTDNIKIVALEQIILKDKALNGKTVLPTFMVLERNYE</sequence>
<comment type="caution">
    <text evidence="1">The sequence shown here is derived from an EMBL/GenBank/DDBJ whole genome shotgun (WGS) entry which is preliminary data.</text>
</comment>
<protein>
    <submittedName>
        <fullName evidence="1">Uncharacterized protein</fullName>
    </submittedName>
</protein>
<dbReference type="Proteomes" id="UP000192277">
    <property type="component" value="Unassembled WGS sequence"/>
</dbReference>
<dbReference type="RefSeq" id="WP_081195883.1">
    <property type="nucleotide sequence ID" value="NZ_LWBO01000007.1"/>
</dbReference>
<reference evidence="1 2" key="1">
    <citation type="submission" date="2016-04" db="EMBL/GenBank/DDBJ databases">
        <authorList>
            <person name="Chen L."/>
            <person name="Zhuang W."/>
            <person name="Wang G."/>
        </authorList>
    </citation>
    <scope>NUCLEOTIDE SEQUENCE [LARGE SCALE GENOMIC DNA]</scope>
    <source>
        <strain evidence="2">GR20</strain>
    </source>
</reference>
<accession>A0ABX3NZQ2</accession>
<proteinExistence type="predicted"/>